<feature type="domain" description="RPW8" evidence="4">
    <location>
        <begin position="1"/>
        <end position="148"/>
    </location>
</feature>
<comment type="caution">
    <text evidence="5">The sequence shown here is derived from an EMBL/GenBank/DDBJ whole genome shotgun (WGS) entry which is preliminary data.</text>
</comment>
<evidence type="ECO:0000313" key="6">
    <source>
        <dbReference type="Proteomes" id="UP001634007"/>
    </source>
</evidence>
<dbReference type="GO" id="GO:0006952">
    <property type="term" value="P:defense response"/>
    <property type="evidence" value="ECO:0007669"/>
    <property type="project" value="UniProtKB-KW"/>
</dbReference>
<protein>
    <recommendedName>
        <fullName evidence="4">RPW8 domain-containing protein</fullName>
    </recommendedName>
</protein>
<accession>A0ABD3J7W6</accession>
<comment type="similarity">
    <text evidence="1">Belongs to the disease resistance NB-LRR family.</text>
</comment>
<keyword evidence="2" id="KW-0677">Repeat</keyword>
<organism evidence="5 6">
    <name type="scientific">Eucalyptus globulus</name>
    <name type="common">Tasmanian blue gum</name>
    <dbReference type="NCBI Taxonomy" id="34317"/>
    <lineage>
        <taxon>Eukaryota</taxon>
        <taxon>Viridiplantae</taxon>
        <taxon>Streptophyta</taxon>
        <taxon>Embryophyta</taxon>
        <taxon>Tracheophyta</taxon>
        <taxon>Spermatophyta</taxon>
        <taxon>Magnoliopsida</taxon>
        <taxon>eudicotyledons</taxon>
        <taxon>Gunneridae</taxon>
        <taxon>Pentapetalae</taxon>
        <taxon>rosids</taxon>
        <taxon>malvids</taxon>
        <taxon>Myrtales</taxon>
        <taxon>Myrtaceae</taxon>
        <taxon>Myrtoideae</taxon>
        <taxon>Eucalypteae</taxon>
        <taxon>Eucalyptus</taxon>
    </lineage>
</organism>
<dbReference type="EMBL" id="JBJKBG010000009">
    <property type="protein sequence ID" value="KAL3722211.1"/>
    <property type="molecule type" value="Genomic_DNA"/>
</dbReference>
<dbReference type="PROSITE" id="PS51153">
    <property type="entry name" value="RPW8"/>
    <property type="match status" value="1"/>
</dbReference>
<evidence type="ECO:0000313" key="5">
    <source>
        <dbReference type="EMBL" id="KAL3722211.1"/>
    </source>
</evidence>
<sequence length="850" mass="96225">MSVDIVGTAAEEAFGTLFALVKDVVVTIVVFREQLKKIESTLDSIVPIMKNIDELNRRMDRKDMGQIRAIIDDGIDLVKKCLKIKKCNLIKRYMYSKKLTEFDATLFREFQLSVPLTAARNTMEILEGVEVMGGEVKEVGKDVKEIEGNVNEIRGGVEEIGGDVKKLLDSVQLSSGAQQSWLEPLSDLAVPEAPDLIVGSEVEKSMRELKERLLEEGVSVIVVTAPGGCGKTTLLKKLCHDEAIEGKFHNNIMFVPVSKRANLIDIVQKMCCHKGFRIPPIETEDDAVRCLQKLLISIGQDPVLLVLDDVWTNSQSIIEKFVFKKIKHYKIVVTSRYEFPAYRPVHHLNPLTHSEALELFRRSVTVDDTSMDAPDDELLDQIVNRCKGLPLALTVVAKSLRGKDRSFWKTKLFDWSERRSLLRSGSEVLVDCLRKSLDDLDGDHPIKKRFLDLGLFPEDCKIPATALIDMWVELYKLDFSGVRAIAELNELVYRNLADLVVTGKDSIEDEDYSGHYAMQHDLLRDLAILECNQGEIENRERLILDLTENDFPDWWSEQKQLTLNARLVSISTDGKFSRPWPNLQLPEAEALVLNFETTIQTKPYDLPEFIEKANMLKVLIVTNYSFFPTELRNFHVIGSNLRRMRLERVTVPFLRMGKLHLHNLQKISFFMCNISQASTSDDAKISDAIPNLVELNIDYCNDLMALPDDICEIKLLKKLSITNCHNLSALPKQIGQLASLEVVRLNSCTNLSHLPDSIGTLKKLISLNISDCLSLSTLPDHIGQLVNLKSMNMRGCLRLSKLPRSIVKLRNLRKVVCDKEKEGMWAQAGLNSLNIMASEEEEANLDWLKD</sequence>
<dbReference type="InterPro" id="IPR036388">
    <property type="entry name" value="WH-like_DNA-bd_sf"/>
</dbReference>
<dbReference type="InterPro" id="IPR002182">
    <property type="entry name" value="NB-ARC"/>
</dbReference>
<dbReference type="SUPFAM" id="SSF52540">
    <property type="entry name" value="P-loop containing nucleoside triphosphate hydrolases"/>
    <property type="match status" value="1"/>
</dbReference>
<reference evidence="5 6" key="1">
    <citation type="submission" date="2024-11" db="EMBL/GenBank/DDBJ databases">
        <title>Chromosome-level genome assembly of Eucalyptus globulus Labill. provides insights into its genome evolution.</title>
        <authorList>
            <person name="Li X."/>
        </authorList>
    </citation>
    <scope>NUCLEOTIDE SEQUENCE [LARGE SCALE GENOMIC DNA]</scope>
    <source>
        <strain evidence="5">CL2024</strain>
        <tissue evidence="5">Fresh tender leaves</tissue>
    </source>
</reference>
<dbReference type="PRINTS" id="PR00364">
    <property type="entry name" value="DISEASERSIST"/>
</dbReference>
<dbReference type="PANTHER" id="PTHR36766:SF3">
    <property type="entry name" value="RPW8 DOMAIN-CONTAINING PROTEIN"/>
    <property type="match status" value="1"/>
</dbReference>
<keyword evidence="6" id="KW-1185">Reference proteome</keyword>
<dbReference type="InterPro" id="IPR032675">
    <property type="entry name" value="LRR_dom_sf"/>
</dbReference>
<name>A0ABD3J7W6_EUCGL</name>
<dbReference type="InterPro" id="IPR027417">
    <property type="entry name" value="P-loop_NTPase"/>
</dbReference>
<evidence type="ECO:0000259" key="4">
    <source>
        <dbReference type="PROSITE" id="PS51153"/>
    </source>
</evidence>
<dbReference type="Pfam" id="PF00931">
    <property type="entry name" value="NB-ARC"/>
    <property type="match status" value="1"/>
</dbReference>
<gene>
    <name evidence="5" type="ORF">ACJRO7_034562</name>
</gene>
<evidence type="ECO:0000256" key="1">
    <source>
        <dbReference type="ARBA" id="ARBA00008894"/>
    </source>
</evidence>
<dbReference type="InterPro" id="IPR008808">
    <property type="entry name" value="Powdery_mildew-R_dom"/>
</dbReference>
<dbReference type="Pfam" id="PF05659">
    <property type="entry name" value="RPW8"/>
    <property type="match status" value="1"/>
</dbReference>
<keyword evidence="3" id="KW-0611">Plant defense</keyword>
<dbReference type="PANTHER" id="PTHR36766">
    <property type="entry name" value="PLANT BROAD-SPECTRUM MILDEW RESISTANCE PROTEIN RPW8"/>
    <property type="match status" value="1"/>
</dbReference>
<dbReference type="Gene3D" id="3.80.10.10">
    <property type="entry name" value="Ribonuclease Inhibitor"/>
    <property type="match status" value="1"/>
</dbReference>
<dbReference type="SUPFAM" id="SSF52047">
    <property type="entry name" value="RNI-like"/>
    <property type="match status" value="1"/>
</dbReference>
<dbReference type="InterPro" id="IPR042197">
    <property type="entry name" value="Apaf_helical"/>
</dbReference>
<evidence type="ECO:0000256" key="3">
    <source>
        <dbReference type="ARBA" id="ARBA00022821"/>
    </source>
</evidence>
<dbReference type="Proteomes" id="UP001634007">
    <property type="component" value="Unassembled WGS sequence"/>
</dbReference>
<proteinExistence type="inferred from homology"/>
<dbReference type="Gene3D" id="1.10.10.10">
    <property type="entry name" value="Winged helix-like DNA-binding domain superfamily/Winged helix DNA-binding domain"/>
    <property type="match status" value="1"/>
</dbReference>
<dbReference type="AlphaFoldDB" id="A0ABD3J7W6"/>
<dbReference type="Gene3D" id="3.40.50.300">
    <property type="entry name" value="P-loop containing nucleotide triphosphate hydrolases"/>
    <property type="match status" value="1"/>
</dbReference>
<dbReference type="Gene3D" id="1.10.8.430">
    <property type="entry name" value="Helical domain of apoptotic protease-activating factors"/>
    <property type="match status" value="1"/>
</dbReference>
<evidence type="ECO:0000256" key="2">
    <source>
        <dbReference type="ARBA" id="ARBA00022737"/>
    </source>
</evidence>